<evidence type="ECO:0000256" key="2">
    <source>
        <dbReference type="ARBA" id="ARBA00022723"/>
    </source>
</evidence>
<evidence type="ECO:0000313" key="6">
    <source>
        <dbReference type="EMBL" id="KAF9606121.1"/>
    </source>
</evidence>
<keyword evidence="5" id="KW-0812">Transmembrane</keyword>
<feature type="transmembrane region" description="Helical" evidence="5">
    <location>
        <begin position="17"/>
        <end position="36"/>
    </location>
</feature>
<evidence type="ECO:0000256" key="4">
    <source>
        <dbReference type="ARBA" id="ARBA00023004"/>
    </source>
</evidence>
<dbReference type="GO" id="GO:0020037">
    <property type="term" value="F:heme binding"/>
    <property type="evidence" value="ECO:0007669"/>
    <property type="project" value="InterPro"/>
</dbReference>
<dbReference type="GO" id="GO:0016705">
    <property type="term" value="F:oxidoreductase activity, acting on paired donors, with incorporation or reduction of molecular oxygen"/>
    <property type="evidence" value="ECO:0007669"/>
    <property type="project" value="InterPro"/>
</dbReference>
<dbReference type="OrthoDB" id="1470350at2759"/>
<dbReference type="Pfam" id="PF00067">
    <property type="entry name" value="p450"/>
    <property type="match status" value="1"/>
</dbReference>
<protein>
    <recommendedName>
        <fullName evidence="8">Cytochrome P450</fullName>
    </recommendedName>
</protein>
<keyword evidence="2" id="KW-0479">Metal-binding</keyword>
<evidence type="ECO:0000256" key="1">
    <source>
        <dbReference type="ARBA" id="ARBA00010617"/>
    </source>
</evidence>
<dbReference type="GO" id="GO:0004497">
    <property type="term" value="F:monooxygenase activity"/>
    <property type="evidence" value="ECO:0007669"/>
    <property type="project" value="InterPro"/>
</dbReference>
<dbReference type="InterPro" id="IPR036396">
    <property type="entry name" value="Cyt_P450_sf"/>
</dbReference>
<accession>A0A835HUT8</accession>
<dbReference type="Gene3D" id="1.10.630.10">
    <property type="entry name" value="Cytochrome P450"/>
    <property type="match status" value="1"/>
</dbReference>
<evidence type="ECO:0008006" key="8">
    <source>
        <dbReference type="Google" id="ProtNLM"/>
    </source>
</evidence>
<reference evidence="6 7" key="1">
    <citation type="submission" date="2020-10" db="EMBL/GenBank/DDBJ databases">
        <title>The Coptis chinensis genome and diversification of protoberbering-type alkaloids.</title>
        <authorList>
            <person name="Wang B."/>
            <person name="Shu S."/>
            <person name="Song C."/>
            <person name="Liu Y."/>
        </authorList>
    </citation>
    <scope>NUCLEOTIDE SEQUENCE [LARGE SCALE GENOMIC DNA]</scope>
    <source>
        <strain evidence="6">HL-2020</strain>
        <tissue evidence="6">Leaf</tissue>
    </source>
</reference>
<sequence length="229" mass="26242">MSPVNQSALCSGLVCQLYLFLSEIGIPELILSLIFFVTIHSLRQRKHYGLAVWPFFGMLPSFLFHGLRTNIHECNSNLLNQHNGTYRFLGPWFSNLDTVVTSDPSNVEYILKSNFSNFPKGEFTHSNMYDLLGDGIFNSDGETWRYQRKISSINFHSAKFLKLMVESLVDLVHSHLLPILENFHRYHVPFDLQDVFLRLTFDNVCIIALVVDPGSLRLGLPEIPFAEAF</sequence>
<dbReference type="AlphaFoldDB" id="A0A835HUT8"/>
<gene>
    <name evidence="6" type="ORF">IFM89_023174</name>
</gene>
<dbReference type="EMBL" id="JADFTS010000005">
    <property type="protein sequence ID" value="KAF9606121.1"/>
    <property type="molecule type" value="Genomic_DNA"/>
</dbReference>
<name>A0A835HUT8_9MAGN</name>
<dbReference type="InterPro" id="IPR001128">
    <property type="entry name" value="Cyt_P450"/>
</dbReference>
<keyword evidence="5" id="KW-1133">Transmembrane helix</keyword>
<dbReference type="GO" id="GO:0005506">
    <property type="term" value="F:iron ion binding"/>
    <property type="evidence" value="ECO:0007669"/>
    <property type="project" value="InterPro"/>
</dbReference>
<dbReference type="PANTHER" id="PTHR24296">
    <property type="entry name" value="CYTOCHROME P450"/>
    <property type="match status" value="1"/>
</dbReference>
<comment type="similarity">
    <text evidence="1">Belongs to the cytochrome P450 family.</text>
</comment>
<proteinExistence type="inferred from homology"/>
<dbReference type="Proteomes" id="UP000631114">
    <property type="component" value="Unassembled WGS sequence"/>
</dbReference>
<dbReference type="SUPFAM" id="SSF48264">
    <property type="entry name" value="Cytochrome P450"/>
    <property type="match status" value="1"/>
</dbReference>
<keyword evidence="4" id="KW-0408">Iron</keyword>
<evidence type="ECO:0000256" key="5">
    <source>
        <dbReference type="SAM" id="Phobius"/>
    </source>
</evidence>
<keyword evidence="3" id="KW-0560">Oxidoreductase</keyword>
<dbReference type="GO" id="GO:0044550">
    <property type="term" value="P:secondary metabolite biosynthetic process"/>
    <property type="evidence" value="ECO:0007669"/>
    <property type="project" value="UniProtKB-ARBA"/>
</dbReference>
<keyword evidence="7" id="KW-1185">Reference proteome</keyword>
<comment type="caution">
    <text evidence="6">The sequence shown here is derived from an EMBL/GenBank/DDBJ whole genome shotgun (WGS) entry which is preliminary data.</text>
</comment>
<evidence type="ECO:0000313" key="7">
    <source>
        <dbReference type="Proteomes" id="UP000631114"/>
    </source>
</evidence>
<organism evidence="6 7">
    <name type="scientific">Coptis chinensis</name>
    <dbReference type="NCBI Taxonomy" id="261450"/>
    <lineage>
        <taxon>Eukaryota</taxon>
        <taxon>Viridiplantae</taxon>
        <taxon>Streptophyta</taxon>
        <taxon>Embryophyta</taxon>
        <taxon>Tracheophyta</taxon>
        <taxon>Spermatophyta</taxon>
        <taxon>Magnoliopsida</taxon>
        <taxon>Ranunculales</taxon>
        <taxon>Ranunculaceae</taxon>
        <taxon>Coptidoideae</taxon>
        <taxon>Coptis</taxon>
    </lineage>
</organism>
<evidence type="ECO:0000256" key="3">
    <source>
        <dbReference type="ARBA" id="ARBA00023002"/>
    </source>
</evidence>
<feature type="transmembrane region" description="Helical" evidence="5">
    <location>
        <begin position="48"/>
        <end position="67"/>
    </location>
</feature>
<keyword evidence="5" id="KW-0472">Membrane</keyword>